<dbReference type="Proteomes" id="UP000663864">
    <property type="component" value="Unassembled WGS sequence"/>
</dbReference>
<evidence type="ECO:0000256" key="3">
    <source>
        <dbReference type="SAM" id="MobiDB-lite"/>
    </source>
</evidence>
<proteinExistence type="predicted"/>
<dbReference type="SMART" id="SM00343">
    <property type="entry name" value="ZnF_C2HC"/>
    <property type="match status" value="1"/>
</dbReference>
<dbReference type="Pfam" id="PF03732">
    <property type="entry name" value="Retrotrans_gag"/>
    <property type="match status" value="1"/>
</dbReference>
<evidence type="ECO:0000313" key="6">
    <source>
        <dbReference type="EMBL" id="CAF1213022.1"/>
    </source>
</evidence>
<keyword evidence="2" id="KW-0175">Coiled coil</keyword>
<feature type="compositionally biased region" description="Polar residues" evidence="3">
    <location>
        <begin position="334"/>
        <end position="357"/>
    </location>
</feature>
<dbReference type="PANTHER" id="PTHR33194:SF4">
    <property type="entry name" value="CCHC-TYPE DOMAIN-CONTAINING PROTEIN"/>
    <property type="match status" value="1"/>
</dbReference>
<dbReference type="EMBL" id="CAJNOL010002345">
    <property type="protein sequence ID" value="CAF1490943.1"/>
    <property type="molecule type" value="Genomic_DNA"/>
</dbReference>
<feature type="domain" description="CCHC-type" evidence="4">
    <location>
        <begin position="427"/>
        <end position="440"/>
    </location>
</feature>
<dbReference type="InterPro" id="IPR005162">
    <property type="entry name" value="Retrotrans_gag_dom"/>
</dbReference>
<gene>
    <name evidence="9" type="ORF">JBS370_LOCUS12771</name>
    <name evidence="8" type="ORF">JXQ802_LOCUS39860</name>
    <name evidence="10" type="ORF">OTI717_LOCUS27601</name>
    <name evidence="6" type="ORF">PYM288_LOCUS25478</name>
    <name evidence="5" type="ORF">SEV965_LOCUS18035</name>
    <name evidence="7" type="ORF">ZHD862_LOCUS23603</name>
</gene>
<dbReference type="Proteomes" id="UP000663854">
    <property type="component" value="Unassembled WGS sequence"/>
</dbReference>
<dbReference type="GO" id="GO:0003676">
    <property type="term" value="F:nucleic acid binding"/>
    <property type="evidence" value="ECO:0007669"/>
    <property type="project" value="InterPro"/>
</dbReference>
<dbReference type="EMBL" id="CAJNOU010001058">
    <property type="protein sequence ID" value="CAF1143041.1"/>
    <property type="molecule type" value="Genomic_DNA"/>
</dbReference>
<feature type="compositionally biased region" description="Low complexity" evidence="3">
    <location>
        <begin position="358"/>
        <end position="375"/>
    </location>
</feature>
<dbReference type="Proteomes" id="UP000663870">
    <property type="component" value="Unassembled WGS sequence"/>
</dbReference>
<feature type="region of interest" description="Disordered" evidence="3">
    <location>
        <begin position="1"/>
        <end position="28"/>
    </location>
</feature>
<evidence type="ECO:0000313" key="5">
    <source>
        <dbReference type="EMBL" id="CAF1143041.1"/>
    </source>
</evidence>
<dbReference type="AlphaFoldDB" id="A0A814S5U2"/>
<evidence type="ECO:0000313" key="7">
    <source>
        <dbReference type="EMBL" id="CAF1215665.1"/>
    </source>
</evidence>
<dbReference type="GO" id="GO:0008270">
    <property type="term" value="F:zinc ion binding"/>
    <property type="evidence" value="ECO:0007669"/>
    <property type="project" value="UniProtKB-KW"/>
</dbReference>
<keyword evidence="1" id="KW-0863">Zinc-finger</keyword>
<sequence length="459" mass="52855">MQSHQYFTRSKTKSDHPSKDSTISSSISELRDSFSMANSITKAEDSSQSYSDHILNPALHSHFGTQHPTTEPKSLPSHHSLKPSSVRFSYESDQLLQNEVDRLKAELQMLKSSSQSLIDQTNPLNLQSTISCPTNGPTQLSTITSTTPSIQYVINIDPLQQMKDFVKPFFGNPEDDASKWLASINHFFDIIRLPGNKDELCFQYAPAFLKTYAYRWWTENKSFIGDWSCFKQMFTEQFGEKNEYLLEQQMNQRKQQPNEPVIKYYYDMMELCHKCDPTMSDKQKIRKLILGLRLSLYQEAIKDDYSTPKEFLVKVQQLENIEKLVQLRQTSIDDSTIRQQHNNDPSSGPQIESSSYVYHQNPSSSFSSHQSYQSNVQPDTYDSRYYRTFPNPGRASQSSSSNKNFQSSSNSIPSQSNKPSRTKDIQCYHCGKWGHFARNCYQRNNPSSSPSVSRQQKNQ</sequence>
<dbReference type="EMBL" id="CAJNOT010001546">
    <property type="protein sequence ID" value="CAF1215665.1"/>
    <property type="molecule type" value="Genomic_DNA"/>
</dbReference>
<dbReference type="PROSITE" id="PS50158">
    <property type="entry name" value="ZF_CCHC"/>
    <property type="match status" value="1"/>
</dbReference>
<name>A0A814S5U2_9BILA</name>
<dbReference type="InterPro" id="IPR036875">
    <property type="entry name" value="Znf_CCHC_sf"/>
</dbReference>
<evidence type="ECO:0000313" key="11">
    <source>
        <dbReference type="Proteomes" id="UP000663870"/>
    </source>
</evidence>
<dbReference type="Proteomes" id="UP000663836">
    <property type="component" value="Unassembled WGS sequence"/>
</dbReference>
<accession>A0A814S5U2</accession>
<protein>
    <recommendedName>
        <fullName evidence="4">CCHC-type domain-containing protein</fullName>
    </recommendedName>
</protein>
<organism evidence="5 12">
    <name type="scientific">Rotaria sordida</name>
    <dbReference type="NCBI Taxonomy" id="392033"/>
    <lineage>
        <taxon>Eukaryota</taxon>
        <taxon>Metazoa</taxon>
        <taxon>Spiralia</taxon>
        <taxon>Gnathifera</taxon>
        <taxon>Rotifera</taxon>
        <taxon>Eurotatoria</taxon>
        <taxon>Bdelloidea</taxon>
        <taxon>Philodinida</taxon>
        <taxon>Philodinidae</taxon>
        <taxon>Rotaria</taxon>
    </lineage>
</organism>
<evidence type="ECO:0000313" key="10">
    <source>
        <dbReference type="EMBL" id="CAF3974258.1"/>
    </source>
</evidence>
<dbReference type="EMBL" id="CAJOBD010001058">
    <property type="protein sequence ID" value="CAF3754749.1"/>
    <property type="molecule type" value="Genomic_DNA"/>
</dbReference>
<evidence type="ECO:0000313" key="9">
    <source>
        <dbReference type="EMBL" id="CAF3754749.1"/>
    </source>
</evidence>
<evidence type="ECO:0000256" key="2">
    <source>
        <dbReference type="SAM" id="Coils"/>
    </source>
</evidence>
<evidence type="ECO:0000256" key="1">
    <source>
        <dbReference type="PROSITE-ProRule" id="PRU00047"/>
    </source>
</evidence>
<dbReference type="InterPro" id="IPR001878">
    <property type="entry name" value="Znf_CCHC"/>
</dbReference>
<dbReference type="Proteomes" id="UP000663889">
    <property type="component" value="Unassembled WGS sequence"/>
</dbReference>
<evidence type="ECO:0000259" key="4">
    <source>
        <dbReference type="PROSITE" id="PS50158"/>
    </source>
</evidence>
<evidence type="ECO:0000313" key="12">
    <source>
        <dbReference type="Proteomes" id="UP000663889"/>
    </source>
</evidence>
<evidence type="ECO:0000313" key="8">
    <source>
        <dbReference type="EMBL" id="CAF1490943.1"/>
    </source>
</evidence>
<keyword evidence="1" id="KW-0862">Zinc</keyword>
<dbReference type="Gene3D" id="4.10.60.10">
    <property type="entry name" value="Zinc finger, CCHC-type"/>
    <property type="match status" value="1"/>
</dbReference>
<dbReference type="EMBL" id="CAJOAX010006229">
    <property type="protein sequence ID" value="CAF3974258.1"/>
    <property type="molecule type" value="Genomic_DNA"/>
</dbReference>
<feature type="compositionally biased region" description="Low complexity" evidence="3">
    <location>
        <begin position="396"/>
        <end position="419"/>
    </location>
</feature>
<keyword evidence="11" id="KW-1185">Reference proteome</keyword>
<feature type="coiled-coil region" evidence="2">
    <location>
        <begin position="93"/>
        <end position="120"/>
    </location>
</feature>
<feature type="compositionally biased region" description="Low complexity" evidence="3">
    <location>
        <begin position="72"/>
        <end position="83"/>
    </location>
</feature>
<reference evidence="5" key="1">
    <citation type="submission" date="2021-02" db="EMBL/GenBank/DDBJ databases">
        <authorList>
            <person name="Nowell W R."/>
        </authorList>
    </citation>
    <scope>NUCLEOTIDE SEQUENCE</scope>
</reference>
<comment type="caution">
    <text evidence="5">The sequence shown here is derived from an EMBL/GenBank/DDBJ whole genome shotgun (WGS) entry which is preliminary data.</text>
</comment>
<keyword evidence="1" id="KW-0479">Metal-binding</keyword>
<dbReference type="SUPFAM" id="SSF57756">
    <property type="entry name" value="Retrovirus zinc finger-like domains"/>
    <property type="match status" value="1"/>
</dbReference>
<dbReference type="EMBL" id="CAJNOH010001397">
    <property type="protein sequence ID" value="CAF1213022.1"/>
    <property type="molecule type" value="Genomic_DNA"/>
</dbReference>
<feature type="region of interest" description="Disordered" evidence="3">
    <location>
        <begin position="59"/>
        <end position="83"/>
    </location>
</feature>
<feature type="region of interest" description="Disordered" evidence="3">
    <location>
        <begin position="334"/>
        <end position="423"/>
    </location>
</feature>
<dbReference type="Proteomes" id="UP000663823">
    <property type="component" value="Unassembled WGS sequence"/>
</dbReference>
<dbReference type="PANTHER" id="PTHR33194">
    <property type="entry name" value="ZINC KNUCKLE DOMAINCONTAINING PROTEIN"/>
    <property type="match status" value="1"/>
</dbReference>